<organism evidence="2 3">
    <name type="scientific">Streptomyces glaucus</name>
    <dbReference type="NCBI Taxonomy" id="284029"/>
    <lineage>
        <taxon>Bacteria</taxon>
        <taxon>Bacillati</taxon>
        <taxon>Actinomycetota</taxon>
        <taxon>Actinomycetes</taxon>
        <taxon>Kitasatosporales</taxon>
        <taxon>Streptomycetaceae</taxon>
        <taxon>Streptomyces</taxon>
    </lineage>
</organism>
<evidence type="ECO:0000313" key="2">
    <source>
        <dbReference type="EMBL" id="GAA2446366.1"/>
    </source>
</evidence>
<gene>
    <name evidence="2" type="ORF">GCM10010421_42400</name>
</gene>
<accession>A0ABN3K121</accession>
<evidence type="ECO:0008006" key="4">
    <source>
        <dbReference type="Google" id="ProtNLM"/>
    </source>
</evidence>
<evidence type="ECO:0000256" key="1">
    <source>
        <dbReference type="SAM" id="MobiDB-lite"/>
    </source>
</evidence>
<dbReference type="Proteomes" id="UP001500460">
    <property type="component" value="Unassembled WGS sequence"/>
</dbReference>
<name>A0ABN3K121_9ACTN</name>
<protein>
    <recommendedName>
        <fullName evidence="4">Fibrillarin</fullName>
    </recommendedName>
</protein>
<keyword evidence="3" id="KW-1185">Reference proteome</keyword>
<reference evidence="2 3" key="1">
    <citation type="journal article" date="2019" name="Int. J. Syst. Evol. Microbiol.">
        <title>The Global Catalogue of Microorganisms (GCM) 10K type strain sequencing project: providing services to taxonomists for standard genome sequencing and annotation.</title>
        <authorList>
            <consortium name="The Broad Institute Genomics Platform"/>
            <consortium name="The Broad Institute Genome Sequencing Center for Infectious Disease"/>
            <person name="Wu L."/>
            <person name="Ma J."/>
        </authorList>
    </citation>
    <scope>NUCLEOTIDE SEQUENCE [LARGE SCALE GENOMIC DNA]</scope>
    <source>
        <strain evidence="2 3">JCM 6922</strain>
    </source>
</reference>
<proteinExistence type="predicted"/>
<sequence>MRVAHAVLGGTAGVVWLVLPAVTRDSDVPVAVEPDRPAASAVARDARNGEDDGTSAADLVLPLVTAGAVAVLAGYGRLRRIRRARTRTTPGGAAVEPPVPPLADLDGSARAALVEADDCVRTSREELGFAEARSGAAAVADFARAVREAEAELSAAFRMRQRYDDGLPGEAAARRHALAGIVGRCREAGRRLDAEAGAFDRLRGLAADPGAALEVAEARFRELTGRTGAAQALLADLGGRYAPSATAPVAGYAERATDRLVFATARLNRARQTADAGDRARAAGHLRAAEGAVAQAAVLVAAVGRLAAALATAAALVPAALTGAEAELAGAREGPARAPAAAAEVSADEPRTRIPHADAALAAVREELTGGPYDPLGALRRIVRAVTPLAAGRAGVLPVAALLVARAAAGAAAGFVATHRGAVRAEARTRLAEAERLLAADPPHPLAADALARRARELAEQDVRRHRRPAAEADAVLGGILLGGAPDGGPPPSFGGPRTRARRAAPP</sequence>
<comment type="caution">
    <text evidence="2">The sequence shown here is derived from an EMBL/GenBank/DDBJ whole genome shotgun (WGS) entry which is preliminary data.</text>
</comment>
<feature type="region of interest" description="Disordered" evidence="1">
    <location>
        <begin position="481"/>
        <end position="507"/>
    </location>
</feature>
<evidence type="ECO:0000313" key="3">
    <source>
        <dbReference type="Proteomes" id="UP001500460"/>
    </source>
</evidence>
<dbReference type="EMBL" id="BAAATK010000028">
    <property type="protein sequence ID" value="GAA2446366.1"/>
    <property type="molecule type" value="Genomic_DNA"/>
</dbReference>